<evidence type="ECO:0000259" key="2">
    <source>
        <dbReference type="Pfam" id="PF13193"/>
    </source>
</evidence>
<evidence type="ECO:0000313" key="4">
    <source>
        <dbReference type="Proteomes" id="UP001600888"/>
    </source>
</evidence>
<dbReference type="PANTHER" id="PTHR24095">
    <property type="entry name" value="ACETYL-COENZYME A SYNTHETASE"/>
    <property type="match status" value="1"/>
</dbReference>
<proteinExistence type="predicted"/>
<evidence type="ECO:0000313" key="3">
    <source>
        <dbReference type="EMBL" id="KAL2272236.1"/>
    </source>
</evidence>
<dbReference type="Gene3D" id="3.40.50.12780">
    <property type="entry name" value="N-terminal domain of ligase-like"/>
    <property type="match status" value="1"/>
</dbReference>
<dbReference type="InterPro" id="IPR025110">
    <property type="entry name" value="AMP-bd_C"/>
</dbReference>
<dbReference type="Pfam" id="PF13193">
    <property type="entry name" value="AMP-binding_C"/>
    <property type="match status" value="1"/>
</dbReference>
<dbReference type="Gene3D" id="3.30.300.30">
    <property type="match status" value="1"/>
</dbReference>
<comment type="caution">
    <text evidence="3">The sequence shown here is derived from an EMBL/GenBank/DDBJ whole genome shotgun (WGS) entry which is preliminary data.</text>
</comment>
<keyword evidence="4" id="KW-1185">Reference proteome</keyword>
<organism evidence="3 4">
    <name type="scientific">Diaporthe vaccinii</name>
    <dbReference type="NCBI Taxonomy" id="105482"/>
    <lineage>
        <taxon>Eukaryota</taxon>
        <taxon>Fungi</taxon>
        <taxon>Dikarya</taxon>
        <taxon>Ascomycota</taxon>
        <taxon>Pezizomycotina</taxon>
        <taxon>Sordariomycetes</taxon>
        <taxon>Sordariomycetidae</taxon>
        <taxon>Diaporthales</taxon>
        <taxon>Diaporthaceae</taxon>
        <taxon>Diaporthe</taxon>
        <taxon>Diaporthe eres species complex</taxon>
    </lineage>
</organism>
<dbReference type="InterPro" id="IPR045851">
    <property type="entry name" value="AMP-bd_C_sf"/>
</dbReference>
<dbReference type="PANTHER" id="PTHR24095:SF14">
    <property type="entry name" value="ACETYL-COENZYME A SYNTHETASE 1"/>
    <property type="match status" value="1"/>
</dbReference>
<evidence type="ECO:0000256" key="1">
    <source>
        <dbReference type="ARBA" id="ARBA00013275"/>
    </source>
</evidence>
<reference evidence="3 4" key="1">
    <citation type="submission" date="2024-03" db="EMBL/GenBank/DDBJ databases">
        <title>A high-quality draft genome sequence of Diaporthe vaccinii, a causative agent of upright dieback and viscid rot disease in cranberry plants.</title>
        <authorList>
            <person name="Sarrasin M."/>
            <person name="Lang B.F."/>
            <person name="Burger G."/>
        </authorList>
    </citation>
    <scope>NUCLEOTIDE SEQUENCE [LARGE SCALE GENOMIC DNA]</scope>
    <source>
        <strain evidence="3 4">IS7</strain>
    </source>
</reference>
<dbReference type="InterPro" id="IPR042099">
    <property type="entry name" value="ANL_N_sf"/>
</dbReference>
<name>A0ABR4DPE7_9PEZI</name>
<dbReference type="SUPFAM" id="SSF56801">
    <property type="entry name" value="Acetyl-CoA synthetase-like"/>
    <property type="match status" value="1"/>
</dbReference>
<accession>A0ABR4DPE7</accession>
<dbReference type="EC" id="6.2.1.1" evidence="1"/>
<gene>
    <name evidence="3" type="ORF">FJTKL_07184</name>
</gene>
<protein>
    <recommendedName>
        <fullName evidence="1">acetate--CoA ligase</fullName>
        <ecNumber evidence="1">6.2.1.1</ecNumber>
    </recommendedName>
</protein>
<dbReference type="EMBL" id="JBAWTH010000265">
    <property type="protein sequence ID" value="KAL2272236.1"/>
    <property type="molecule type" value="Genomic_DNA"/>
</dbReference>
<dbReference type="Proteomes" id="UP001600888">
    <property type="component" value="Unassembled WGS sequence"/>
</dbReference>
<sequence length="173" mass="19073">METYLKPYRGYYFTGDGATRDEDGYYTISGRVDDVVNVAGHRIATGEVEGVLLQNEIVAEAAVVGSEDELLGQAITGFVSLKNPALSGDQTAEIRKMLIQQVRRDIGPFSAPKRIYLVSDLPKTRSGKIMRRLLRKMLQGELVENLGDTSTLSNAGSLNIAWDEIHRQLEATV</sequence>
<feature type="domain" description="AMP-binding enzyme C-terminal" evidence="2">
    <location>
        <begin position="47"/>
        <end position="128"/>
    </location>
</feature>